<gene>
    <name evidence="1" type="ORF">DPMN_081399</name>
</gene>
<dbReference type="Proteomes" id="UP000828390">
    <property type="component" value="Unassembled WGS sequence"/>
</dbReference>
<dbReference type="EMBL" id="JAIWYP010000016">
    <property type="protein sequence ID" value="KAH3693960.1"/>
    <property type="molecule type" value="Genomic_DNA"/>
</dbReference>
<evidence type="ECO:0000313" key="2">
    <source>
        <dbReference type="Proteomes" id="UP000828390"/>
    </source>
</evidence>
<proteinExistence type="predicted"/>
<comment type="caution">
    <text evidence="1">The sequence shown here is derived from an EMBL/GenBank/DDBJ whole genome shotgun (WGS) entry which is preliminary data.</text>
</comment>
<accession>A0A9D3Y8U6</accession>
<organism evidence="1 2">
    <name type="scientific">Dreissena polymorpha</name>
    <name type="common">Zebra mussel</name>
    <name type="synonym">Mytilus polymorpha</name>
    <dbReference type="NCBI Taxonomy" id="45954"/>
    <lineage>
        <taxon>Eukaryota</taxon>
        <taxon>Metazoa</taxon>
        <taxon>Spiralia</taxon>
        <taxon>Lophotrochozoa</taxon>
        <taxon>Mollusca</taxon>
        <taxon>Bivalvia</taxon>
        <taxon>Autobranchia</taxon>
        <taxon>Heteroconchia</taxon>
        <taxon>Euheterodonta</taxon>
        <taxon>Imparidentia</taxon>
        <taxon>Neoheterodontei</taxon>
        <taxon>Myida</taxon>
        <taxon>Dreissenoidea</taxon>
        <taxon>Dreissenidae</taxon>
        <taxon>Dreissena</taxon>
    </lineage>
</organism>
<keyword evidence="2" id="KW-1185">Reference proteome</keyword>
<protein>
    <submittedName>
        <fullName evidence="1">Uncharacterized protein</fullName>
    </submittedName>
</protein>
<sequence length="76" mass="8851">MNSDSHALLFSNTKLSTSETEVNATREKFVDKYYEGDYLRDMNEYYGKEVRVSDPVPLKSLQGHERAVRAWGTVYR</sequence>
<reference evidence="1" key="1">
    <citation type="journal article" date="2019" name="bioRxiv">
        <title>The Genome of the Zebra Mussel, Dreissena polymorpha: A Resource for Invasive Species Research.</title>
        <authorList>
            <person name="McCartney M.A."/>
            <person name="Auch B."/>
            <person name="Kono T."/>
            <person name="Mallez S."/>
            <person name="Zhang Y."/>
            <person name="Obille A."/>
            <person name="Becker A."/>
            <person name="Abrahante J.E."/>
            <person name="Garbe J."/>
            <person name="Badalamenti J.P."/>
            <person name="Herman A."/>
            <person name="Mangelson H."/>
            <person name="Liachko I."/>
            <person name="Sullivan S."/>
            <person name="Sone E.D."/>
            <person name="Koren S."/>
            <person name="Silverstein K.A.T."/>
            <person name="Beckman K.B."/>
            <person name="Gohl D.M."/>
        </authorList>
    </citation>
    <scope>NUCLEOTIDE SEQUENCE</scope>
    <source>
        <strain evidence="1">Duluth1</strain>
        <tissue evidence="1">Whole animal</tissue>
    </source>
</reference>
<reference evidence="1" key="2">
    <citation type="submission" date="2020-11" db="EMBL/GenBank/DDBJ databases">
        <authorList>
            <person name="McCartney M.A."/>
            <person name="Auch B."/>
            <person name="Kono T."/>
            <person name="Mallez S."/>
            <person name="Becker A."/>
            <person name="Gohl D.M."/>
            <person name="Silverstein K.A.T."/>
            <person name="Koren S."/>
            <person name="Bechman K.B."/>
            <person name="Herman A."/>
            <person name="Abrahante J.E."/>
            <person name="Garbe J."/>
        </authorList>
    </citation>
    <scope>NUCLEOTIDE SEQUENCE</scope>
    <source>
        <strain evidence="1">Duluth1</strain>
        <tissue evidence="1">Whole animal</tissue>
    </source>
</reference>
<dbReference type="AlphaFoldDB" id="A0A9D3Y8U6"/>
<evidence type="ECO:0000313" key="1">
    <source>
        <dbReference type="EMBL" id="KAH3693960.1"/>
    </source>
</evidence>
<name>A0A9D3Y8U6_DREPO</name>